<feature type="chain" id="PRO_5012828406" evidence="1">
    <location>
        <begin position="25"/>
        <end position="332"/>
    </location>
</feature>
<evidence type="ECO:0000256" key="1">
    <source>
        <dbReference type="SAM" id="SignalP"/>
    </source>
</evidence>
<proteinExistence type="predicted"/>
<evidence type="ECO:0000313" key="2">
    <source>
        <dbReference type="EMBL" id="SNV75006.1"/>
    </source>
</evidence>
<dbReference type="EMBL" id="LT906470">
    <property type="protein sequence ID" value="SNV75006.1"/>
    <property type="molecule type" value="Genomic_DNA"/>
</dbReference>
<accession>A0A239ZWD8</accession>
<gene>
    <name evidence="2" type="ORF">SAMEA44547418_01768</name>
</gene>
<organism evidence="2 3">
    <name type="scientific">Veillonella rodentium</name>
    <dbReference type="NCBI Taxonomy" id="248315"/>
    <lineage>
        <taxon>Bacteria</taxon>
        <taxon>Bacillati</taxon>
        <taxon>Bacillota</taxon>
        <taxon>Negativicutes</taxon>
        <taxon>Veillonellales</taxon>
        <taxon>Veillonellaceae</taxon>
        <taxon>Veillonella</taxon>
    </lineage>
</organism>
<name>A0A239ZWD8_9FIRM</name>
<dbReference type="KEGG" id="vrm:44547418_01768"/>
<evidence type="ECO:0000313" key="3">
    <source>
        <dbReference type="Proteomes" id="UP000214973"/>
    </source>
</evidence>
<keyword evidence="3" id="KW-1185">Reference proteome</keyword>
<reference evidence="2 3" key="1">
    <citation type="submission" date="2017-06" db="EMBL/GenBank/DDBJ databases">
        <authorList>
            <consortium name="Pathogen Informatics"/>
        </authorList>
    </citation>
    <scope>NUCLEOTIDE SEQUENCE [LARGE SCALE GENOMIC DNA]</scope>
    <source>
        <strain evidence="2 3">NCTC12018</strain>
    </source>
</reference>
<dbReference type="RefSeq" id="WP_095066556.1">
    <property type="nucleotide sequence ID" value="NZ_LT906470.1"/>
</dbReference>
<dbReference type="AlphaFoldDB" id="A0A239ZWD8"/>
<feature type="signal peptide" evidence="1">
    <location>
        <begin position="1"/>
        <end position="24"/>
    </location>
</feature>
<protein>
    <submittedName>
        <fullName evidence="2">Uncharacterized protein</fullName>
    </submittedName>
</protein>
<dbReference type="Proteomes" id="UP000214973">
    <property type="component" value="Chromosome 1"/>
</dbReference>
<sequence>MNKKHLAAAFAVFAATSISFSAFAASVDANARAYERAAQQQAQSGYSDTEARRPMVQTGYTATPPQVAKKNVAADPYAAGDMTQQRPVSKDLGDPIFVAPQTTAIGLQIMDPIPTTQQPVYQETVASLNYNNNGNSYVNRYKANQLNAFDVLLNGKSYTYNLPAYTNGYQVKTASSYNHTGNGVANVFSTNVITEAVVNNQSLRITVNMTQPTAVAAGKLMSMQKSGNLSAAEIATLFAYNESYDGVKQAAYYDVFNNAGRFIVVKSGAVTVPNGAQHPYATAMFALTDDTVAAVTVSGNTSDAYELVKGTAYAIAQSAKIANNNAAPKAKR</sequence>
<keyword evidence="1" id="KW-0732">Signal</keyword>